<accession>A0A1H9MN07</accession>
<evidence type="ECO:0000313" key="8">
    <source>
        <dbReference type="EMBL" id="SER25090.1"/>
    </source>
</evidence>
<evidence type="ECO:0000259" key="6">
    <source>
        <dbReference type="Pfam" id="PF04542"/>
    </source>
</evidence>
<organism evidence="8 9">
    <name type="scientific">Actinokineospora terrae</name>
    <dbReference type="NCBI Taxonomy" id="155974"/>
    <lineage>
        <taxon>Bacteria</taxon>
        <taxon>Bacillati</taxon>
        <taxon>Actinomycetota</taxon>
        <taxon>Actinomycetes</taxon>
        <taxon>Pseudonocardiales</taxon>
        <taxon>Pseudonocardiaceae</taxon>
        <taxon>Actinokineospora</taxon>
    </lineage>
</organism>
<evidence type="ECO:0000256" key="1">
    <source>
        <dbReference type="ARBA" id="ARBA00010641"/>
    </source>
</evidence>
<proteinExistence type="inferred from homology"/>
<sequence>MTNPIRLDDNLDDYISGAVSRDQRAVEHVLAAIRPLVLRYCRARVGRQERAFVSADDVAQEVCLAVLTALPGYRDQGRPFLAFVYGIAAHKVADAHRTAARDNKSAPIADIPDIPDRLAPDPEHQAVLTDELRLLGRTLDGRASRIGRSGVGDLLARSSFGTRGAETARAHSAGHSLDDRAAKLVAGILREQDLAAESDRTRTDLSTKMNTLLRMLPDKQREIVILRVIVGFSAEETAQAIGTTPGEVRVTQHDALAQLRTLYETEVTNARAG</sequence>
<dbReference type="GO" id="GO:0016987">
    <property type="term" value="F:sigma factor activity"/>
    <property type="evidence" value="ECO:0007669"/>
    <property type="project" value="UniProtKB-KW"/>
</dbReference>
<evidence type="ECO:0000256" key="4">
    <source>
        <dbReference type="ARBA" id="ARBA00023125"/>
    </source>
</evidence>
<dbReference type="GO" id="GO:0003677">
    <property type="term" value="F:DNA binding"/>
    <property type="evidence" value="ECO:0007669"/>
    <property type="project" value="UniProtKB-KW"/>
</dbReference>
<dbReference type="CDD" id="cd06171">
    <property type="entry name" value="Sigma70_r4"/>
    <property type="match status" value="1"/>
</dbReference>
<keyword evidence="2" id="KW-0805">Transcription regulation</keyword>
<dbReference type="PANTHER" id="PTHR43133">
    <property type="entry name" value="RNA POLYMERASE ECF-TYPE SIGMA FACTO"/>
    <property type="match status" value="1"/>
</dbReference>
<dbReference type="InterPro" id="IPR007627">
    <property type="entry name" value="RNA_pol_sigma70_r2"/>
</dbReference>
<dbReference type="InterPro" id="IPR013249">
    <property type="entry name" value="RNA_pol_sigma70_r4_t2"/>
</dbReference>
<dbReference type="RefSeq" id="WP_092775183.1">
    <property type="nucleotide sequence ID" value="NZ_FOGI01000002.1"/>
</dbReference>
<dbReference type="SUPFAM" id="SSF88659">
    <property type="entry name" value="Sigma3 and sigma4 domains of RNA polymerase sigma factors"/>
    <property type="match status" value="1"/>
</dbReference>
<evidence type="ECO:0000256" key="5">
    <source>
        <dbReference type="ARBA" id="ARBA00023163"/>
    </source>
</evidence>
<dbReference type="AlphaFoldDB" id="A0A1H9MN07"/>
<keyword evidence="4" id="KW-0238">DNA-binding</keyword>
<dbReference type="InterPro" id="IPR013325">
    <property type="entry name" value="RNA_pol_sigma_r2"/>
</dbReference>
<name>A0A1H9MN07_9PSEU</name>
<dbReference type="NCBIfam" id="TIGR02937">
    <property type="entry name" value="sigma70-ECF"/>
    <property type="match status" value="1"/>
</dbReference>
<dbReference type="SUPFAM" id="SSF88946">
    <property type="entry name" value="Sigma2 domain of RNA polymerase sigma factors"/>
    <property type="match status" value="1"/>
</dbReference>
<evidence type="ECO:0000313" key="9">
    <source>
        <dbReference type="Proteomes" id="UP000199051"/>
    </source>
</evidence>
<feature type="domain" description="RNA polymerase sigma factor 70 region 4 type 2" evidence="7">
    <location>
        <begin position="211"/>
        <end position="259"/>
    </location>
</feature>
<dbReference type="Pfam" id="PF08281">
    <property type="entry name" value="Sigma70_r4_2"/>
    <property type="match status" value="1"/>
</dbReference>
<reference evidence="9" key="1">
    <citation type="submission" date="2016-10" db="EMBL/GenBank/DDBJ databases">
        <authorList>
            <person name="Varghese N."/>
            <person name="Submissions S."/>
        </authorList>
    </citation>
    <scope>NUCLEOTIDE SEQUENCE [LARGE SCALE GENOMIC DNA]</scope>
    <source>
        <strain evidence="9">DSM 44260</strain>
    </source>
</reference>
<dbReference type="InterPro" id="IPR036388">
    <property type="entry name" value="WH-like_DNA-bd_sf"/>
</dbReference>
<dbReference type="PANTHER" id="PTHR43133:SF58">
    <property type="entry name" value="ECF RNA POLYMERASE SIGMA FACTOR SIGD"/>
    <property type="match status" value="1"/>
</dbReference>
<dbReference type="Pfam" id="PF04542">
    <property type="entry name" value="Sigma70_r2"/>
    <property type="match status" value="1"/>
</dbReference>
<comment type="similarity">
    <text evidence="1">Belongs to the sigma-70 factor family. ECF subfamily.</text>
</comment>
<dbReference type="InterPro" id="IPR039425">
    <property type="entry name" value="RNA_pol_sigma-70-like"/>
</dbReference>
<dbReference type="Gene3D" id="1.10.1740.10">
    <property type="match status" value="1"/>
</dbReference>
<evidence type="ECO:0000259" key="7">
    <source>
        <dbReference type="Pfam" id="PF08281"/>
    </source>
</evidence>
<dbReference type="GO" id="GO:0006352">
    <property type="term" value="P:DNA-templated transcription initiation"/>
    <property type="evidence" value="ECO:0007669"/>
    <property type="project" value="InterPro"/>
</dbReference>
<keyword evidence="3" id="KW-0731">Sigma factor</keyword>
<protein>
    <submittedName>
        <fullName evidence="8">RNA polymerase sigma factor, sigma-70 family</fullName>
    </submittedName>
</protein>
<dbReference type="InterPro" id="IPR014284">
    <property type="entry name" value="RNA_pol_sigma-70_dom"/>
</dbReference>
<evidence type="ECO:0000256" key="3">
    <source>
        <dbReference type="ARBA" id="ARBA00023082"/>
    </source>
</evidence>
<dbReference type="InterPro" id="IPR013324">
    <property type="entry name" value="RNA_pol_sigma_r3/r4-like"/>
</dbReference>
<evidence type="ECO:0000256" key="2">
    <source>
        <dbReference type="ARBA" id="ARBA00023015"/>
    </source>
</evidence>
<dbReference type="EMBL" id="FOGI01000002">
    <property type="protein sequence ID" value="SER25090.1"/>
    <property type="molecule type" value="Genomic_DNA"/>
</dbReference>
<keyword evidence="5" id="KW-0804">Transcription</keyword>
<feature type="domain" description="RNA polymerase sigma-70 region 2" evidence="6">
    <location>
        <begin position="33"/>
        <end position="101"/>
    </location>
</feature>
<gene>
    <name evidence="8" type="ORF">SAMN04487818_102243</name>
</gene>
<keyword evidence="9" id="KW-1185">Reference proteome</keyword>
<dbReference type="Gene3D" id="1.10.10.10">
    <property type="entry name" value="Winged helix-like DNA-binding domain superfamily/Winged helix DNA-binding domain"/>
    <property type="match status" value="1"/>
</dbReference>
<dbReference type="Proteomes" id="UP000199051">
    <property type="component" value="Unassembled WGS sequence"/>
</dbReference>
<dbReference type="STRING" id="155974.SAMN04487818_102243"/>